<evidence type="ECO:0000313" key="4">
    <source>
        <dbReference type="Proteomes" id="UP000324632"/>
    </source>
</evidence>
<name>A0A5A9MY52_9TELE</name>
<comment type="caution">
    <text evidence="3">The sequence shown here is derived from an EMBL/GenBank/DDBJ whole genome shotgun (WGS) entry which is preliminary data.</text>
</comment>
<feature type="compositionally biased region" description="Polar residues" evidence="1">
    <location>
        <begin position="43"/>
        <end position="55"/>
    </location>
</feature>
<dbReference type="EMBL" id="SOYY01000025">
    <property type="protein sequence ID" value="KAA0701785.1"/>
    <property type="molecule type" value="Genomic_DNA"/>
</dbReference>
<evidence type="ECO:0000313" key="3">
    <source>
        <dbReference type="EMBL" id="KAA0701785.1"/>
    </source>
</evidence>
<keyword evidence="2" id="KW-0732">Signal</keyword>
<proteinExistence type="predicted"/>
<evidence type="ECO:0000256" key="2">
    <source>
        <dbReference type="SAM" id="SignalP"/>
    </source>
</evidence>
<protein>
    <submittedName>
        <fullName evidence="3">Uncharacterized protein</fullName>
    </submittedName>
</protein>
<dbReference type="AlphaFoldDB" id="A0A5A9MY52"/>
<sequence length="114" mass="12315">MKHHCLWSLLLLICWYQGYWGVTMLPTAQHSLLGVSVPLLLSTDSDTQEGGSNRATEAPTAEHGDDNSPGYTESAVVGYCMQGPPNGKTETDLFSRTDLFSSAPTSMSETTTQS</sequence>
<accession>A0A5A9MY52</accession>
<gene>
    <name evidence="3" type="ORF">E1301_Tti016400</name>
</gene>
<reference evidence="3 4" key="1">
    <citation type="journal article" date="2019" name="Mol. Ecol. Resour.">
        <title>Chromosome-level genome assembly of Triplophysa tibetana, a fish adapted to the harsh high-altitude environment of the Tibetan Plateau.</title>
        <authorList>
            <person name="Yang X."/>
            <person name="Liu H."/>
            <person name="Ma Z."/>
            <person name="Zou Y."/>
            <person name="Zou M."/>
            <person name="Mao Y."/>
            <person name="Li X."/>
            <person name="Wang H."/>
            <person name="Chen T."/>
            <person name="Wang W."/>
            <person name="Yang R."/>
        </authorList>
    </citation>
    <scope>NUCLEOTIDE SEQUENCE [LARGE SCALE GENOMIC DNA]</scope>
    <source>
        <strain evidence="3">TTIB1903HZAU</strain>
        <tissue evidence="3">Muscle</tissue>
    </source>
</reference>
<feature type="chain" id="PRO_5023051239" evidence="2">
    <location>
        <begin position="22"/>
        <end position="114"/>
    </location>
</feature>
<dbReference type="Proteomes" id="UP000324632">
    <property type="component" value="Chromosome 25"/>
</dbReference>
<feature type="signal peptide" evidence="2">
    <location>
        <begin position="1"/>
        <end position="21"/>
    </location>
</feature>
<organism evidence="3 4">
    <name type="scientific">Triplophysa tibetana</name>
    <dbReference type="NCBI Taxonomy" id="1572043"/>
    <lineage>
        <taxon>Eukaryota</taxon>
        <taxon>Metazoa</taxon>
        <taxon>Chordata</taxon>
        <taxon>Craniata</taxon>
        <taxon>Vertebrata</taxon>
        <taxon>Euteleostomi</taxon>
        <taxon>Actinopterygii</taxon>
        <taxon>Neopterygii</taxon>
        <taxon>Teleostei</taxon>
        <taxon>Ostariophysi</taxon>
        <taxon>Cypriniformes</taxon>
        <taxon>Nemacheilidae</taxon>
        <taxon>Triplophysa</taxon>
    </lineage>
</organism>
<feature type="region of interest" description="Disordered" evidence="1">
    <location>
        <begin position="43"/>
        <end position="91"/>
    </location>
</feature>
<keyword evidence="4" id="KW-1185">Reference proteome</keyword>
<evidence type="ECO:0000256" key="1">
    <source>
        <dbReference type="SAM" id="MobiDB-lite"/>
    </source>
</evidence>